<keyword evidence="1 2" id="KW-0808">Transferase</keyword>
<dbReference type="Pfam" id="PF02515">
    <property type="entry name" value="CoA_transf_3"/>
    <property type="match status" value="1"/>
</dbReference>
<dbReference type="PANTHER" id="PTHR48207">
    <property type="entry name" value="SUCCINATE--HYDROXYMETHYLGLUTARATE COA-TRANSFERASE"/>
    <property type="match status" value="1"/>
</dbReference>
<evidence type="ECO:0000313" key="3">
    <source>
        <dbReference type="Proteomes" id="UP000243904"/>
    </source>
</evidence>
<proteinExistence type="predicted"/>
<dbReference type="InterPro" id="IPR003673">
    <property type="entry name" value="CoA-Trfase_fam_III"/>
</dbReference>
<dbReference type="PANTHER" id="PTHR48207:SF3">
    <property type="entry name" value="SUCCINATE--HYDROXYMETHYLGLUTARATE COA-TRANSFERASE"/>
    <property type="match status" value="1"/>
</dbReference>
<dbReference type="AlphaFoldDB" id="A0A1H2BR78"/>
<dbReference type="Proteomes" id="UP000243904">
    <property type="component" value="Chromosome I"/>
</dbReference>
<dbReference type="GO" id="GO:0008410">
    <property type="term" value="F:CoA-transferase activity"/>
    <property type="evidence" value="ECO:0007669"/>
    <property type="project" value="TreeGrafter"/>
</dbReference>
<organism evidence="2 3">
    <name type="scientific">Bradyrhizobium canariense</name>
    <dbReference type="NCBI Taxonomy" id="255045"/>
    <lineage>
        <taxon>Bacteria</taxon>
        <taxon>Pseudomonadati</taxon>
        <taxon>Pseudomonadota</taxon>
        <taxon>Alphaproteobacteria</taxon>
        <taxon>Hyphomicrobiales</taxon>
        <taxon>Nitrobacteraceae</taxon>
        <taxon>Bradyrhizobium</taxon>
    </lineage>
</organism>
<reference evidence="3" key="1">
    <citation type="submission" date="2016-10" db="EMBL/GenBank/DDBJ databases">
        <authorList>
            <person name="Varghese N."/>
            <person name="Submissions S."/>
        </authorList>
    </citation>
    <scope>NUCLEOTIDE SEQUENCE [LARGE SCALE GENOMIC DNA]</scope>
    <source>
        <strain evidence="3">GAS369</strain>
    </source>
</reference>
<dbReference type="InterPro" id="IPR023606">
    <property type="entry name" value="CoA-Trfase_III_dom_1_sf"/>
</dbReference>
<gene>
    <name evidence="2" type="ORF">SAMN05444158_7463</name>
</gene>
<sequence>MKPLEGLRILAIEQFGAGPYGTTFLSDLGAEVIKIENAGSGGDPARYTGPRLLGAADSEYFQSWNAGKHSITLDLKSPAGREALEALVAESDAVVNNLRGDLPEALGIDYASLQSLNPAIVCLHISAYGRDNERKAWPGYDYLMQAEAGLMSITGEPNSPPCRFGPSIVDYMTGMVGMVGLLSCLMRARQTGKGCDVDTCLFDVALHQLGYTATWFLNNGDVTERMPRSSHFSVAPVQTFPTADGWVFVMCMTEKFWTNLTAVLQRNDLSRDPRFASPEARRLNREALSAELDQEFRKATTEEWLKRLSGKLPVGPVYSLPEALENPFVERTGMIRTVAHPANPELKLLSNPLKVDGTRPSSPVCASLGADNATFLKTREYAAVER</sequence>
<dbReference type="SUPFAM" id="SSF89796">
    <property type="entry name" value="CoA-transferase family III (CaiB/BaiF)"/>
    <property type="match status" value="1"/>
</dbReference>
<protein>
    <submittedName>
        <fullName evidence="2">Crotonobetainyl-CoA:carnitine CoA-transferase CaiB</fullName>
    </submittedName>
</protein>
<dbReference type="RefSeq" id="WP_146690875.1">
    <property type="nucleotide sequence ID" value="NZ_LT629750.1"/>
</dbReference>
<accession>A0A1H2BR78</accession>
<dbReference type="EMBL" id="LT629750">
    <property type="protein sequence ID" value="SDT60860.1"/>
    <property type="molecule type" value="Genomic_DNA"/>
</dbReference>
<keyword evidence="3" id="KW-1185">Reference proteome</keyword>
<dbReference type="Gene3D" id="3.40.50.10540">
    <property type="entry name" value="Crotonobetainyl-coa:carnitine coa-transferase, domain 1"/>
    <property type="match status" value="1"/>
</dbReference>
<evidence type="ECO:0000313" key="2">
    <source>
        <dbReference type="EMBL" id="SDT60860.1"/>
    </source>
</evidence>
<name>A0A1H2BR78_9BRAD</name>
<evidence type="ECO:0000256" key="1">
    <source>
        <dbReference type="ARBA" id="ARBA00022679"/>
    </source>
</evidence>
<dbReference type="InterPro" id="IPR050483">
    <property type="entry name" value="CoA-transferase_III_domain"/>
</dbReference>
<dbReference type="Gene3D" id="3.30.1540.10">
    <property type="entry name" value="formyl-coa transferase, domain 3"/>
    <property type="match status" value="1"/>
</dbReference>
<dbReference type="InterPro" id="IPR044855">
    <property type="entry name" value="CoA-Trfase_III_dom3_sf"/>
</dbReference>